<accession>A0A3D9SNE9</accession>
<gene>
    <name evidence="7" type="ORF">A8990_106114</name>
</gene>
<dbReference type="InterPro" id="IPR001650">
    <property type="entry name" value="Helicase_C-like"/>
</dbReference>
<evidence type="ECO:0000313" key="7">
    <source>
        <dbReference type="EMBL" id="REE90609.1"/>
    </source>
</evidence>
<keyword evidence="3 7" id="KW-0347">Helicase</keyword>
<name>A0A3D9SNE9_9BACL</name>
<dbReference type="GO" id="GO:0005524">
    <property type="term" value="F:ATP binding"/>
    <property type="evidence" value="ECO:0007669"/>
    <property type="project" value="UniProtKB-KW"/>
</dbReference>
<dbReference type="GO" id="GO:0004386">
    <property type="term" value="F:helicase activity"/>
    <property type="evidence" value="ECO:0007669"/>
    <property type="project" value="UniProtKB-KW"/>
</dbReference>
<dbReference type="InterPro" id="IPR014001">
    <property type="entry name" value="Helicase_ATP-bd"/>
</dbReference>
<protein>
    <submittedName>
        <fullName evidence="7">Helicase-like protein</fullName>
    </submittedName>
</protein>
<sequence>MKNMISDLVKSINHFNGSDNSFEILRNIICDISDNKSLLNEPLVKELLYLAAQKMRTFGYNTMNHLDISIFQNVLQDNYSESTDEEIERHHNLSLILQNEAINSLYTSSSGNLLDKDQKNIIEVFNERPRLLVSAPTSFGKTYILREIIYQNYEHFRNIILIFPTVSLLNENVHEFKKFNRDLGLEYSIINTTQKKFDPDSRNLFIFTPERVLQLLNENPNFKIDFFFMDEVYKIDNFFDSTDSSEGSSKEEERDKVFRIVLYILSKKATQFYLAGPYINTTKLGEGFQRFIKLFDIRIIEIGVERVKKDHIHSWGTRATIGRKQIIFKDNKKISKLNEIISFLEKSDEGKSIIYAESKKKVSTLAREIVSVTNTIEPHYKLNMFIEHLIKRYSYTHRNQQIHKSWTLIETLNKGIGLHHGAFPKYIQSEILSLFNNGPLNILICTTSITEGVNTKAKNVVFYGSSKGGKELKCFDIKNINGRAGRYYHHFIGRIFYLDKKIHEKVQQNDDTLDFITFSNREVTDIDLDNVAINDLWGDNKARKADRELVILESGVDNNVLNKNKLIDKLKQIELVNLLKNKNILELKSIVTQCSSLKNFLENKTIYKILGYFEEVGLLTEFDVKKFGIITSNYSNSDGMYRLIKYHLDSLDEINAKSIDSIYTTVFSDIRNIVEYKVPKYLTIFGTLLEYVCSLPEINIGTEKIAIDFIIRFFEIGVQTELGTELAEIGFPITTIKMLEKEERDLMKYSFDAVKSNYHLLKHQFQQSLDSYEVYLLENIIAEG</sequence>
<dbReference type="EMBL" id="QTTN01000006">
    <property type="protein sequence ID" value="REE90609.1"/>
    <property type="molecule type" value="Genomic_DNA"/>
</dbReference>
<dbReference type="GO" id="GO:0003676">
    <property type="term" value="F:nucleic acid binding"/>
    <property type="evidence" value="ECO:0007669"/>
    <property type="project" value="InterPro"/>
</dbReference>
<reference evidence="7 8" key="1">
    <citation type="submission" date="2018-08" db="EMBL/GenBank/DDBJ databases">
        <title>Genomic Encyclopedia of Type Strains, Phase III (KMG-III): the genomes of soil and plant-associated and newly described type strains.</title>
        <authorList>
            <person name="Whitman W."/>
        </authorList>
    </citation>
    <scope>NUCLEOTIDE SEQUENCE [LARGE SCALE GENOMIC DNA]</scope>
    <source>
        <strain evidence="7 8">CGMCC 1.10966</strain>
    </source>
</reference>
<dbReference type="Gene3D" id="3.40.50.300">
    <property type="entry name" value="P-loop containing nucleotide triphosphate hydrolases"/>
    <property type="match status" value="2"/>
</dbReference>
<dbReference type="PANTHER" id="PTHR47961:SF6">
    <property type="entry name" value="DNA-DIRECTED DNA POLYMERASE"/>
    <property type="match status" value="1"/>
</dbReference>
<keyword evidence="4" id="KW-0067">ATP-binding</keyword>
<dbReference type="SUPFAM" id="SSF52540">
    <property type="entry name" value="P-loop containing nucleoside triphosphate hydrolases"/>
    <property type="match status" value="1"/>
</dbReference>
<dbReference type="GO" id="GO:0016787">
    <property type="term" value="F:hydrolase activity"/>
    <property type="evidence" value="ECO:0007669"/>
    <property type="project" value="UniProtKB-KW"/>
</dbReference>
<evidence type="ECO:0000256" key="1">
    <source>
        <dbReference type="ARBA" id="ARBA00022741"/>
    </source>
</evidence>
<dbReference type="Proteomes" id="UP000256304">
    <property type="component" value="Unassembled WGS sequence"/>
</dbReference>
<dbReference type="AlphaFoldDB" id="A0A3D9SNE9"/>
<dbReference type="InterPro" id="IPR027417">
    <property type="entry name" value="P-loop_NTPase"/>
</dbReference>
<dbReference type="Pfam" id="PF00271">
    <property type="entry name" value="Helicase_C"/>
    <property type="match status" value="1"/>
</dbReference>
<dbReference type="InterPro" id="IPR050474">
    <property type="entry name" value="Hel308_SKI2-like"/>
</dbReference>
<dbReference type="PROSITE" id="PS51192">
    <property type="entry name" value="HELICASE_ATP_BIND_1"/>
    <property type="match status" value="1"/>
</dbReference>
<dbReference type="SMART" id="SM00487">
    <property type="entry name" value="DEXDc"/>
    <property type="match status" value="1"/>
</dbReference>
<dbReference type="InterPro" id="IPR011545">
    <property type="entry name" value="DEAD/DEAH_box_helicase_dom"/>
</dbReference>
<evidence type="ECO:0000259" key="6">
    <source>
        <dbReference type="PROSITE" id="PS51194"/>
    </source>
</evidence>
<evidence type="ECO:0000256" key="3">
    <source>
        <dbReference type="ARBA" id="ARBA00022806"/>
    </source>
</evidence>
<keyword evidence="2" id="KW-0378">Hydrolase</keyword>
<organism evidence="7 8">
    <name type="scientific">Paenibacillus taihuensis</name>
    <dbReference type="NCBI Taxonomy" id="1156355"/>
    <lineage>
        <taxon>Bacteria</taxon>
        <taxon>Bacillati</taxon>
        <taxon>Bacillota</taxon>
        <taxon>Bacilli</taxon>
        <taxon>Bacillales</taxon>
        <taxon>Paenibacillaceae</taxon>
        <taxon>Paenibacillus</taxon>
    </lineage>
</organism>
<dbReference type="RefSeq" id="WP_116188341.1">
    <property type="nucleotide sequence ID" value="NZ_QTTN01000006.1"/>
</dbReference>
<feature type="domain" description="Helicase C-terminal" evidence="6">
    <location>
        <begin position="336"/>
        <end position="532"/>
    </location>
</feature>
<evidence type="ECO:0000256" key="2">
    <source>
        <dbReference type="ARBA" id="ARBA00022801"/>
    </source>
</evidence>
<dbReference type="Pfam" id="PF00270">
    <property type="entry name" value="DEAD"/>
    <property type="match status" value="1"/>
</dbReference>
<evidence type="ECO:0000259" key="5">
    <source>
        <dbReference type="PROSITE" id="PS51192"/>
    </source>
</evidence>
<keyword evidence="8" id="KW-1185">Reference proteome</keyword>
<feature type="domain" description="Helicase ATP-binding" evidence="5">
    <location>
        <begin position="122"/>
        <end position="262"/>
    </location>
</feature>
<comment type="caution">
    <text evidence="7">The sequence shown here is derived from an EMBL/GenBank/DDBJ whole genome shotgun (WGS) entry which is preliminary data.</text>
</comment>
<dbReference type="SMART" id="SM00490">
    <property type="entry name" value="HELICc"/>
    <property type="match status" value="1"/>
</dbReference>
<evidence type="ECO:0000256" key="4">
    <source>
        <dbReference type="ARBA" id="ARBA00022840"/>
    </source>
</evidence>
<keyword evidence="1" id="KW-0547">Nucleotide-binding</keyword>
<dbReference type="PANTHER" id="PTHR47961">
    <property type="entry name" value="DNA POLYMERASE THETA, PUTATIVE (AFU_ORTHOLOGUE AFUA_1G05260)-RELATED"/>
    <property type="match status" value="1"/>
</dbReference>
<dbReference type="OrthoDB" id="9815222at2"/>
<evidence type="ECO:0000313" key="8">
    <source>
        <dbReference type="Proteomes" id="UP000256304"/>
    </source>
</evidence>
<proteinExistence type="predicted"/>
<dbReference type="PROSITE" id="PS51194">
    <property type="entry name" value="HELICASE_CTER"/>
    <property type="match status" value="1"/>
</dbReference>